<accession>A0A100Y5U0</accession>
<evidence type="ECO:0000313" key="2">
    <source>
        <dbReference type="Proteomes" id="UP000054011"/>
    </source>
</evidence>
<comment type="caution">
    <text evidence="1">The sequence shown here is derived from an EMBL/GenBank/DDBJ whole genome shotgun (WGS) entry which is preliminary data.</text>
</comment>
<name>A0A100Y5U0_9ACTN</name>
<sequence length="130" mass="13739">MQVAGVEFRVNHPVLALGSTDWLPVLELGGEAAVGCDTHVAVRVQAQVQLIKVRLFTEPLDEGPGPDPSFTTVFEGPISLADGRLVIGDVMGVTRFVSLIGEAGRRQIRVAVDEPGWNAAAVDISVGPKL</sequence>
<evidence type="ECO:0000313" key="1">
    <source>
        <dbReference type="EMBL" id="KUH38247.1"/>
    </source>
</evidence>
<dbReference type="Proteomes" id="UP000054011">
    <property type="component" value="Unassembled WGS sequence"/>
</dbReference>
<dbReference type="OrthoDB" id="4113438at2"/>
<dbReference type="EMBL" id="LNSV01000029">
    <property type="protein sequence ID" value="KUH38247.1"/>
    <property type="molecule type" value="Genomic_DNA"/>
</dbReference>
<protein>
    <submittedName>
        <fullName evidence="1">Uncharacterized protein</fullName>
    </submittedName>
</protein>
<keyword evidence="2" id="KW-1185">Reference proteome</keyword>
<proteinExistence type="predicted"/>
<reference evidence="1 2" key="1">
    <citation type="submission" date="2015-11" db="EMBL/GenBank/DDBJ databases">
        <title>Genome-wide analysis reveals the secondary metabolome in Streptomyces kanasensis ZX01.</title>
        <authorList>
            <person name="Zhang G."/>
            <person name="Han L."/>
            <person name="Feng J."/>
            <person name="Zhang X."/>
        </authorList>
    </citation>
    <scope>NUCLEOTIDE SEQUENCE [LARGE SCALE GENOMIC DNA]</scope>
    <source>
        <strain evidence="1 2">ZX01</strain>
    </source>
</reference>
<dbReference type="AlphaFoldDB" id="A0A100Y5U0"/>
<gene>
    <name evidence="1" type="ORF">ATE80_13745</name>
</gene>
<organism evidence="1 2">
    <name type="scientific">Streptomyces kanasensis</name>
    <dbReference type="NCBI Taxonomy" id="936756"/>
    <lineage>
        <taxon>Bacteria</taxon>
        <taxon>Bacillati</taxon>
        <taxon>Actinomycetota</taxon>
        <taxon>Actinomycetes</taxon>
        <taxon>Kitasatosporales</taxon>
        <taxon>Streptomycetaceae</taxon>
        <taxon>Streptomyces</taxon>
    </lineage>
</organism>
<dbReference type="RefSeq" id="WP_058942492.1">
    <property type="nucleotide sequence ID" value="NZ_LNSV01000029.1"/>
</dbReference>